<dbReference type="EMBL" id="JBBPBN010000041">
    <property type="protein sequence ID" value="KAK8998548.1"/>
    <property type="molecule type" value="Genomic_DNA"/>
</dbReference>
<evidence type="ECO:0000256" key="1">
    <source>
        <dbReference type="SAM" id="MobiDB-lite"/>
    </source>
</evidence>
<feature type="region of interest" description="Disordered" evidence="1">
    <location>
        <begin position="59"/>
        <end position="78"/>
    </location>
</feature>
<gene>
    <name evidence="2" type="ORF">V6N11_083935</name>
</gene>
<accession>A0ABR2QD02</accession>
<sequence length="212" mass="23978">MVAEETLEPSSFKRGRMLTEMRVLERIEERLELVVEGRSFPIRLSEADTFLCGPRYSCPHDSQASSTNSERMEDHSQGVPVEQEDLVDVVRQFDCDKGNVEVEVEGADSKSGEAIAVEGVVLWLRGGKMTYERVLERFLTRITDSAPSPLSFVEKLRSLKVFLKVWNRESFGSVDLQIETTAEFLNDLEDGGMGDRSLEEFEASRHQLQGNL</sequence>
<comment type="caution">
    <text evidence="2">The sequence shown here is derived from an EMBL/GenBank/DDBJ whole genome shotgun (WGS) entry which is preliminary data.</text>
</comment>
<protein>
    <submittedName>
        <fullName evidence="2">Uncharacterized protein</fullName>
    </submittedName>
</protein>
<name>A0ABR2QD02_9ROSI</name>
<evidence type="ECO:0000313" key="3">
    <source>
        <dbReference type="Proteomes" id="UP001396334"/>
    </source>
</evidence>
<keyword evidence="3" id="KW-1185">Reference proteome</keyword>
<evidence type="ECO:0000313" key="2">
    <source>
        <dbReference type="EMBL" id="KAK8998548.1"/>
    </source>
</evidence>
<reference evidence="2 3" key="1">
    <citation type="journal article" date="2024" name="G3 (Bethesda)">
        <title>Genome assembly of Hibiscus sabdariffa L. provides insights into metabolisms of medicinal natural products.</title>
        <authorList>
            <person name="Kim T."/>
        </authorList>
    </citation>
    <scope>NUCLEOTIDE SEQUENCE [LARGE SCALE GENOMIC DNA]</scope>
    <source>
        <strain evidence="2">TK-2024</strain>
        <tissue evidence="2">Old leaves</tissue>
    </source>
</reference>
<proteinExistence type="predicted"/>
<dbReference type="Proteomes" id="UP001396334">
    <property type="component" value="Unassembled WGS sequence"/>
</dbReference>
<feature type="compositionally biased region" description="Polar residues" evidence="1">
    <location>
        <begin position="60"/>
        <end position="69"/>
    </location>
</feature>
<organism evidence="2 3">
    <name type="scientific">Hibiscus sabdariffa</name>
    <name type="common">roselle</name>
    <dbReference type="NCBI Taxonomy" id="183260"/>
    <lineage>
        <taxon>Eukaryota</taxon>
        <taxon>Viridiplantae</taxon>
        <taxon>Streptophyta</taxon>
        <taxon>Embryophyta</taxon>
        <taxon>Tracheophyta</taxon>
        <taxon>Spermatophyta</taxon>
        <taxon>Magnoliopsida</taxon>
        <taxon>eudicotyledons</taxon>
        <taxon>Gunneridae</taxon>
        <taxon>Pentapetalae</taxon>
        <taxon>rosids</taxon>
        <taxon>malvids</taxon>
        <taxon>Malvales</taxon>
        <taxon>Malvaceae</taxon>
        <taxon>Malvoideae</taxon>
        <taxon>Hibiscus</taxon>
    </lineage>
</organism>